<keyword evidence="3" id="KW-1185">Reference proteome</keyword>
<feature type="compositionally biased region" description="Low complexity" evidence="1">
    <location>
        <begin position="265"/>
        <end position="279"/>
    </location>
</feature>
<feature type="compositionally biased region" description="Basic and acidic residues" evidence="1">
    <location>
        <begin position="345"/>
        <end position="362"/>
    </location>
</feature>
<dbReference type="EMBL" id="JALLPB020000282">
    <property type="protein sequence ID" value="KAL3811091.1"/>
    <property type="molecule type" value="Genomic_DNA"/>
</dbReference>
<comment type="caution">
    <text evidence="2">The sequence shown here is derived from an EMBL/GenBank/DDBJ whole genome shotgun (WGS) entry which is preliminary data.</text>
</comment>
<feature type="compositionally biased region" description="Basic and acidic residues" evidence="1">
    <location>
        <begin position="452"/>
        <end position="469"/>
    </location>
</feature>
<dbReference type="Proteomes" id="UP001530377">
    <property type="component" value="Unassembled WGS sequence"/>
</dbReference>
<feature type="compositionally biased region" description="Basic and acidic residues" evidence="1">
    <location>
        <begin position="207"/>
        <end position="217"/>
    </location>
</feature>
<protein>
    <recommendedName>
        <fullName evidence="4">CWF21 domain-containing protein</fullName>
    </recommendedName>
</protein>
<evidence type="ECO:0000313" key="2">
    <source>
        <dbReference type="EMBL" id="KAL3811091.1"/>
    </source>
</evidence>
<gene>
    <name evidence="2" type="ORF">ACHAXA_008068</name>
</gene>
<name>A0ABD3RKM4_9STRA</name>
<organism evidence="2 3">
    <name type="scientific">Cyclostephanos tholiformis</name>
    <dbReference type="NCBI Taxonomy" id="382380"/>
    <lineage>
        <taxon>Eukaryota</taxon>
        <taxon>Sar</taxon>
        <taxon>Stramenopiles</taxon>
        <taxon>Ochrophyta</taxon>
        <taxon>Bacillariophyta</taxon>
        <taxon>Coscinodiscophyceae</taxon>
        <taxon>Thalassiosirophycidae</taxon>
        <taxon>Stephanodiscales</taxon>
        <taxon>Stephanodiscaceae</taxon>
        <taxon>Cyclostephanos</taxon>
    </lineage>
</organism>
<feature type="compositionally biased region" description="Basic and acidic residues" evidence="1">
    <location>
        <begin position="370"/>
        <end position="387"/>
    </location>
</feature>
<feature type="compositionally biased region" description="Basic and acidic residues" evidence="1">
    <location>
        <begin position="299"/>
        <end position="334"/>
    </location>
</feature>
<sequence length="476" mass="53790">MAELREQIKVEREREEFDRLTKGDAVGDRGTNWMYEGGGAVIGGIGGSAASTAAREEEEARRNEAYLLGKEYVPEGKARHSGDFVEASTMTGALEKASTYGATIGVGYGNNNTDASGVGTTKLRIREDPTTTSHAAASADGVADAKINIDGEDKGWSQNFHLRHEDPMFAVHQRRQAQLKDAEKKKRLLERAGLDVSAVARQNDNADDGKEEVSGCEKRKRRSKSEKKNRRRIKVEKKHRGCHSKSRVDERKRRKHNPDDDDKSFSSSSSYSSSSAFMSSRRRRRHRDSKKRQQSYSPKYDRRKQAEADEYNDGRRDRHSSDTGERKNSSDRSGSRRKMSGGADDDYHRDRRTMTDCNEKKGQPGLGGYHDSRDRSDKGGRDDERRASSSPPSPFRTFNEDGETRGPITGETRRRYGLIGTSLSNNDKNRGTSTQRQLRGDHHDNYLGPDRSLLESKRRAEAEERERLRKLSRKRS</sequence>
<evidence type="ECO:0008006" key="4">
    <source>
        <dbReference type="Google" id="ProtNLM"/>
    </source>
</evidence>
<feature type="compositionally biased region" description="Polar residues" evidence="1">
    <location>
        <begin position="421"/>
        <end position="437"/>
    </location>
</feature>
<feature type="region of interest" description="Disordered" evidence="1">
    <location>
        <begin position="192"/>
        <end position="476"/>
    </location>
</feature>
<evidence type="ECO:0000313" key="3">
    <source>
        <dbReference type="Proteomes" id="UP001530377"/>
    </source>
</evidence>
<dbReference type="AlphaFoldDB" id="A0ABD3RKM4"/>
<feature type="compositionally biased region" description="Basic residues" evidence="1">
    <location>
        <begin position="280"/>
        <end position="293"/>
    </location>
</feature>
<proteinExistence type="predicted"/>
<evidence type="ECO:0000256" key="1">
    <source>
        <dbReference type="SAM" id="MobiDB-lite"/>
    </source>
</evidence>
<feature type="compositionally biased region" description="Basic residues" evidence="1">
    <location>
        <begin position="218"/>
        <end position="245"/>
    </location>
</feature>
<accession>A0ABD3RKM4</accession>
<reference evidence="2 3" key="1">
    <citation type="submission" date="2024-10" db="EMBL/GenBank/DDBJ databases">
        <title>Updated reference genomes for cyclostephanoid diatoms.</title>
        <authorList>
            <person name="Roberts W.R."/>
            <person name="Alverson A.J."/>
        </authorList>
    </citation>
    <scope>NUCLEOTIDE SEQUENCE [LARGE SCALE GENOMIC DNA]</scope>
    <source>
        <strain evidence="2 3">AJA228-03</strain>
    </source>
</reference>